<organism evidence="1 2">
    <name type="scientific">Ureibacillus massiliensis 4400831 = CIP 108448 = CCUG 49529</name>
    <dbReference type="NCBI Taxonomy" id="1211035"/>
    <lineage>
        <taxon>Bacteria</taxon>
        <taxon>Bacillati</taxon>
        <taxon>Bacillota</taxon>
        <taxon>Bacilli</taxon>
        <taxon>Bacillales</taxon>
        <taxon>Caryophanaceae</taxon>
        <taxon>Ureibacillus</taxon>
    </lineage>
</organism>
<keyword evidence="2" id="KW-1185">Reference proteome</keyword>
<dbReference type="AlphaFoldDB" id="A0A0A3J3V6"/>
<dbReference type="RefSeq" id="WP_235802067.1">
    <property type="nucleotide sequence ID" value="NZ_AVCZ01000032.1"/>
</dbReference>
<gene>
    <name evidence="1" type="ORF">CD30_14710</name>
</gene>
<dbReference type="eggNOG" id="ENOG5033N0D">
    <property type="taxonomic scope" value="Bacteria"/>
</dbReference>
<accession>A0A0A3J3V6</accession>
<dbReference type="Proteomes" id="UP000030595">
    <property type="component" value="Unassembled WGS sequence"/>
</dbReference>
<proteinExistence type="predicted"/>
<comment type="caution">
    <text evidence="1">The sequence shown here is derived from an EMBL/GenBank/DDBJ whole genome shotgun (WGS) entry which is preliminary data.</text>
</comment>
<dbReference type="EMBL" id="JPVQ01000032">
    <property type="protein sequence ID" value="KGR89843.1"/>
    <property type="molecule type" value="Genomic_DNA"/>
</dbReference>
<reference evidence="1 2" key="1">
    <citation type="submission" date="2014-02" db="EMBL/GenBank/DDBJ databases">
        <title>Draft genome sequence of Lysinibacillus massiliensis CCUG 49529.</title>
        <authorList>
            <person name="Zhang F."/>
            <person name="Wang G."/>
            <person name="Zhang L."/>
        </authorList>
    </citation>
    <scope>NUCLEOTIDE SEQUENCE [LARGE SCALE GENOMIC DNA]</scope>
    <source>
        <strain evidence="1 2">CCUG 49529</strain>
    </source>
</reference>
<name>A0A0A3J3V6_9BACL</name>
<protein>
    <submittedName>
        <fullName evidence="1">Uncharacterized protein</fullName>
    </submittedName>
</protein>
<sequence length="64" mass="7569">MKADEKLIMEIEEFDDAFPDGVFAIPRNPKDPKVKVRALWDYCKEKGVDPEDLSEEEMEQFLEY</sequence>
<evidence type="ECO:0000313" key="1">
    <source>
        <dbReference type="EMBL" id="KGR89843.1"/>
    </source>
</evidence>
<evidence type="ECO:0000313" key="2">
    <source>
        <dbReference type="Proteomes" id="UP000030595"/>
    </source>
</evidence>